<evidence type="ECO:0000313" key="2">
    <source>
        <dbReference type="Proteomes" id="UP001304300"/>
    </source>
</evidence>
<dbReference type="InterPro" id="IPR036389">
    <property type="entry name" value="RNase_III_sf"/>
</dbReference>
<dbReference type="RefSeq" id="WP_317834589.1">
    <property type="nucleotide sequence ID" value="NZ_CP136920.1"/>
</dbReference>
<name>A0AAQ3QWR1_9BACT</name>
<dbReference type="GO" id="GO:0006396">
    <property type="term" value="P:RNA processing"/>
    <property type="evidence" value="ECO:0007669"/>
    <property type="project" value="InterPro"/>
</dbReference>
<dbReference type="Proteomes" id="UP001304300">
    <property type="component" value="Chromosome"/>
</dbReference>
<dbReference type="EMBL" id="CP136920">
    <property type="protein sequence ID" value="WOO42105.1"/>
    <property type="molecule type" value="Genomic_DNA"/>
</dbReference>
<sequence>MTEQQKRELAWIGDAVLALYARRWILKQSDIAPGERIEAFKQMTSNHFLSCFGQPTAIEAEIGSIHETDGLDAAFKHIESVLLPMFLKQRANRLRGTRR</sequence>
<dbReference type="AlphaFoldDB" id="A0AAQ3QWR1"/>
<protein>
    <recommendedName>
        <fullName evidence="3">RNase III domain-containing protein</fullName>
    </recommendedName>
</protein>
<evidence type="ECO:0008006" key="3">
    <source>
        <dbReference type="Google" id="ProtNLM"/>
    </source>
</evidence>
<accession>A0AAQ3QWR1</accession>
<dbReference type="SUPFAM" id="SSF69065">
    <property type="entry name" value="RNase III domain-like"/>
    <property type="match status" value="1"/>
</dbReference>
<evidence type="ECO:0000313" key="1">
    <source>
        <dbReference type="EMBL" id="WOO42105.1"/>
    </source>
</evidence>
<organism evidence="1 2">
    <name type="scientific">Rubellicoccus peritrichatus</name>
    <dbReference type="NCBI Taxonomy" id="3080537"/>
    <lineage>
        <taxon>Bacteria</taxon>
        <taxon>Pseudomonadati</taxon>
        <taxon>Verrucomicrobiota</taxon>
        <taxon>Opitutia</taxon>
        <taxon>Puniceicoccales</taxon>
        <taxon>Cerasicoccaceae</taxon>
        <taxon>Rubellicoccus</taxon>
    </lineage>
</organism>
<dbReference type="KEGG" id="puo:RZN69_03325"/>
<keyword evidence="2" id="KW-1185">Reference proteome</keyword>
<reference evidence="1 2" key="1">
    <citation type="submission" date="2023-10" db="EMBL/GenBank/DDBJ databases">
        <title>Rubellicoccus peritrichatus gen. nov., sp. nov., isolated from an algae of coral reef tank.</title>
        <authorList>
            <person name="Luo J."/>
        </authorList>
    </citation>
    <scope>NUCLEOTIDE SEQUENCE [LARGE SCALE GENOMIC DNA]</scope>
    <source>
        <strain evidence="1 2">CR14</strain>
    </source>
</reference>
<dbReference type="GO" id="GO:0004525">
    <property type="term" value="F:ribonuclease III activity"/>
    <property type="evidence" value="ECO:0007669"/>
    <property type="project" value="InterPro"/>
</dbReference>
<proteinExistence type="predicted"/>
<gene>
    <name evidence="1" type="ORF">RZN69_03325</name>
</gene>